<sequence length="52" mass="5920">MALKIEVDHGTRFIARAEQGRQRRRDEMALFPQAGKRQGIGSLVKVPVLFKL</sequence>
<accession>A0ABW8JJB0</accession>
<keyword evidence="2" id="KW-1185">Reference proteome</keyword>
<dbReference type="RefSeq" id="WP_404546832.1">
    <property type="nucleotide sequence ID" value="NZ_JADIKJ010000008.1"/>
</dbReference>
<comment type="caution">
    <text evidence="1">The sequence shown here is derived from an EMBL/GenBank/DDBJ whole genome shotgun (WGS) entry which is preliminary data.</text>
</comment>
<name>A0ABW8JJB0_9GAMM</name>
<evidence type="ECO:0000313" key="2">
    <source>
        <dbReference type="Proteomes" id="UP001620461"/>
    </source>
</evidence>
<evidence type="ECO:0000313" key="1">
    <source>
        <dbReference type="EMBL" id="MFK2900370.1"/>
    </source>
</evidence>
<proteinExistence type="predicted"/>
<dbReference type="EMBL" id="JADIKJ010000008">
    <property type="protein sequence ID" value="MFK2900370.1"/>
    <property type="molecule type" value="Genomic_DNA"/>
</dbReference>
<reference evidence="1 2" key="1">
    <citation type="submission" date="2020-10" db="EMBL/GenBank/DDBJ databases">
        <title>Phylogeny of dyella-like bacteria.</title>
        <authorList>
            <person name="Fu J."/>
        </authorList>
    </citation>
    <scope>NUCLEOTIDE SEQUENCE [LARGE SCALE GENOMIC DNA]</scope>
    <source>
        <strain evidence="1 2">JP1</strain>
    </source>
</reference>
<protein>
    <submittedName>
        <fullName evidence="1">Uncharacterized protein</fullName>
    </submittedName>
</protein>
<dbReference type="Proteomes" id="UP001620461">
    <property type="component" value="Unassembled WGS sequence"/>
</dbReference>
<organism evidence="1 2">
    <name type="scientific">Dyella jejuensis</name>
    <dbReference type="NCBI Taxonomy" id="1432009"/>
    <lineage>
        <taxon>Bacteria</taxon>
        <taxon>Pseudomonadati</taxon>
        <taxon>Pseudomonadota</taxon>
        <taxon>Gammaproteobacteria</taxon>
        <taxon>Lysobacterales</taxon>
        <taxon>Rhodanobacteraceae</taxon>
        <taxon>Dyella</taxon>
    </lineage>
</organism>
<gene>
    <name evidence="1" type="ORF">ISP15_08485</name>
</gene>